<evidence type="ECO:0000313" key="3">
    <source>
        <dbReference type="EMBL" id="KAF8777750.1"/>
    </source>
</evidence>
<dbReference type="SUPFAM" id="SSF53098">
    <property type="entry name" value="Ribonuclease H-like"/>
    <property type="match status" value="1"/>
</dbReference>
<dbReference type="Proteomes" id="UP000807504">
    <property type="component" value="Unassembled WGS sequence"/>
</dbReference>
<dbReference type="InterPro" id="IPR001584">
    <property type="entry name" value="Integrase_cat-core"/>
</dbReference>
<dbReference type="InterPro" id="IPR000477">
    <property type="entry name" value="RT_dom"/>
</dbReference>
<protein>
    <submittedName>
        <fullName evidence="3">Retrovirus-related Pol polyprotein like</fullName>
    </submittedName>
</protein>
<dbReference type="InterPro" id="IPR036397">
    <property type="entry name" value="RNaseH_sf"/>
</dbReference>
<feature type="domain" description="Reverse transcriptase" evidence="1">
    <location>
        <begin position="1"/>
        <end position="152"/>
    </location>
</feature>
<dbReference type="InterPro" id="IPR050951">
    <property type="entry name" value="Retrovirus_Pol_polyprotein"/>
</dbReference>
<dbReference type="PROSITE" id="PS50994">
    <property type="entry name" value="INTEGRASE"/>
    <property type="match status" value="1"/>
</dbReference>
<dbReference type="PANTHER" id="PTHR37984">
    <property type="entry name" value="PROTEIN CBG26694"/>
    <property type="match status" value="1"/>
</dbReference>
<dbReference type="PANTHER" id="PTHR37984:SF5">
    <property type="entry name" value="PROTEIN NYNRIN-LIKE"/>
    <property type="match status" value="1"/>
</dbReference>
<dbReference type="GO" id="GO:0042575">
    <property type="term" value="C:DNA polymerase complex"/>
    <property type="evidence" value="ECO:0007669"/>
    <property type="project" value="UniProtKB-ARBA"/>
</dbReference>
<dbReference type="GO" id="GO:0015074">
    <property type="term" value="P:DNA integration"/>
    <property type="evidence" value="ECO:0007669"/>
    <property type="project" value="InterPro"/>
</dbReference>
<proteinExistence type="predicted"/>
<evidence type="ECO:0000259" key="2">
    <source>
        <dbReference type="PROSITE" id="PS50994"/>
    </source>
</evidence>
<dbReference type="SUPFAM" id="SSF56672">
    <property type="entry name" value="DNA/RNA polymerases"/>
    <property type="match status" value="1"/>
</dbReference>
<comment type="caution">
    <text evidence="3">The sequence shown here is derived from an EMBL/GenBank/DDBJ whole genome shotgun (WGS) entry which is preliminary data.</text>
</comment>
<accession>A0A8T0EPM8</accession>
<reference evidence="3" key="2">
    <citation type="submission" date="2020-06" db="EMBL/GenBank/DDBJ databases">
        <authorList>
            <person name="Sheffer M."/>
        </authorList>
    </citation>
    <scope>NUCLEOTIDE SEQUENCE</scope>
</reference>
<keyword evidence="4" id="KW-1185">Reference proteome</keyword>
<evidence type="ECO:0000259" key="1">
    <source>
        <dbReference type="PROSITE" id="PS50878"/>
    </source>
</evidence>
<gene>
    <name evidence="3" type="ORF">HNY73_014565</name>
</gene>
<name>A0A8T0EPM8_ARGBR</name>
<dbReference type="GO" id="GO:0003676">
    <property type="term" value="F:nucleic acid binding"/>
    <property type="evidence" value="ECO:0007669"/>
    <property type="project" value="InterPro"/>
</dbReference>
<dbReference type="Pfam" id="PF00078">
    <property type="entry name" value="RVT_1"/>
    <property type="match status" value="1"/>
</dbReference>
<dbReference type="Gene3D" id="3.30.420.10">
    <property type="entry name" value="Ribonuclease H-like superfamily/Ribonuclease H"/>
    <property type="match status" value="1"/>
</dbReference>
<dbReference type="InterPro" id="IPR043128">
    <property type="entry name" value="Rev_trsase/Diguanyl_cyclase"/>
</dbReference>
<dbReference type="InterPro" id="IPR012337">
    <property type="entry name" value="RNaseH-like_sf"/>
</dbReference>
<dbReference type="GO" id="GO:0071897">
    <property type="term" value="P:DNA biosynthetic process"/>
    <property type="evidence" value="ECO:0007669"/>
    <property type="project" value="UniProtKB-ARBA"/>
</dbReference>
<dbReference type="CDD" id="cd01647">
    <property type="entry name" value="RT_LTR"/>
    <property type="match status" value="1"/>
</dbReference>
<dbReference type="AlphaFoldDB" id="A0A8T0EPM8"/>
<dbReference type="Gene3D" id="3.30.70.270">
    <property type="match status" value="1"/>
</dbReference>
<dbReference type="InterPro" id="IPR043502">
    <property type="entry name" value="DNA/RNA_pol_sf"/>
</dbReference>
<organism evidence="3 4">
    <name type="scientific">Argiope bruennichi</name>
    <name type="common">Wasp spider</name>
    <name type="synonym">Aranea bruennichi</name>
    <dbReference type="NCBI Taxonomy" id="94029"/>
    <lineage>
        <taxon>Eukaryota</taxon>
        <taxon>Metazoa</taxon>
        <taxon>Ecdysozoa</taxon>
        <taxon>Arthropoda</taxon>
        <taxon>Chelicerata</taxon>
        <taxon>Arachnida</taxon>
        <taxon>Araneae</taxon>
        <taxon>Araneomorphae</taxon>
        <taxon>Entelegynae</taxon>
        <taxon>Araneoidea</taxon>
        <taxon>Araneidae</taxon>
        <taxon>Argiope</taxon>
    </lineage>
</organism>
<reference evidence="3" key="1">
    <citation type="journal article" date="2020" name="bioRxiv">
        <title>Chromosome-level reference genome of the European wasp spider Argiope bruennichi: a resource for studies on range expansion and evolutionary adaptation.</title>
        <authorList>
            <person name="Sheffer M.M."/>
            <person name="Hoppe A."/>
            <person name="Krehenwinkel H."/>
            <person name="Uhl G."/>
            <person name="Kuss A.W."/>
            <person name="Jensen L."/>
            <person name="Jensen C."/>
            <person name="Gillespie R.G."/>
            <person name="Hoff K.J."/>
            <person name="Prost S."/>
        </authorList>
    </citation>
    <scope>NUCLEOTIDE SEQUENCE</scope>
</reference>
<evidence type="ECO:0000313" key="4">
    <source>
        <dbReference type="Proteomes" id="UP000807504"/>
    </source>
</evidence>
<sequence length="481" mass="54650">MVIDYRNLNSQTIKDKFPLQCIDDLLERLTSFSLFCILDACQGFNQIPMDEESSRKAAFTTPDGHYEPTHLFFGLSNGPPVFQRAMSLDLGDLLWSGVSCFVDDIFFGSTDFDDVIAKLRQVLEKLLNAGVTLKLSKCEFGMSEIEYLGFVIDKDGIRPGPRELAAIAEYPVPKSKDELRRFLGLTSFFRRFITRYASVAEPLTSQRPQANGQVERINQILIPMISSSVQTESHKDWDKILPKVQRCINRSPSKSTGNPPFELLYGYTTVKLGYFPQDLLPASNEAQNYNIGDVVVVRRLPEQTLLPNSKTQAKYRGPLTIIKVLPSDTYQVTNLRTIGQGRKRQPNYTTTAHASQLKLFHLITEDEDLSVGDSEDLITSYCNDGSDENSCVENTRPTRVKRIPRHYKLLRVVQGSVVLSQLLSNFLASEETKRVLSFLFPPISSRRDRREIMVIRKQFIELLFVRNSHPASKKELAFEET</sequence>
<feature type="domain" description="Integrase catalytic" evidence="2">
    <location>
        <begin position="177"/>
        <end position="268"/>
    </location>
</feature>
<dbReference type="EMBL" id="JABXBU010002072">
    <property type="protein sequence ID" value="KAF8777750.1"/>
    <property type="molecule type" value="Genomic_DNA"/>
</dbReference>
<dbReference type="PROSITE" id="PS50878">
    <property type="entry name" value="RT_POL"/>
    <property type="match status" value="1"/>
</dbReference>